<proteinExistence type="inferred from homology"/>
<dbReference type="InterPro" id="IPR008693">
    <property type="entry name" value="MmpS"/>
</dbReference>
<feature type="transmembrane region" description="Helical" evidence="8">
    <location>
        <begin position="148"/>
        <end position="171"/>
    </location>
</feature>
<evidence type="ECO:0000313" key="9">
    <source>
        <dbReference type="EMBL" id="MFC7273665.1"/>
    </source>
</evidence>
<reference evidence="10" key="1">
    <citation type="journal article" date="2019" name="Int. J. Syst. Evol. Microbiol.">
        <title>The Global Catalogue of Microorganisms (GCM) 10K type strain sequencing project: providing services to taxonomists for standard genome sequencing and annotation.</title>
        <authorList>
            <consortium name="The Broad Institute Genomics Platform"/>
            <consortium name="The Broad Institute Genome Sequencing Center for Infectious Disease"/>
            <person name="Wu L."/>
            <person name="Ma J."/>
        </authorList>
    </citation>
    <scope>NUCLEOTIDE SEQUENCE [LARGE SCALE GENOMIC DNA]</scope>
    <source>
        <strain evidence="10">XZYJT-10</strain>
    </source>
</reference>
<protein>
    <submittedName>
        <fullName evidence="9">MmpS family transport accessory protein</fullName>
    </submittedName>
</protein>
<evidence type="ECO:0000256" key="3">
    <source>
        <dbReference type="ARBA" id="ARBA00022475"/>
    </source>
</evidence>
<dbReference type="Proteomes" id="UP001596548">
    <property type="component" value="Unassembled WGS sequence"/>
</dbReference>
<evidence type="ECO:0000256" key="7">
    <source>
        <dbReference type="SAM" id="MobiDB-lite"/>
    </source>
</evidence>
<evidence type="ECO:0000256" key="6">
    <source>
        <dbReference type="ARBA" id="ARBA00023136"/>
    </source>
</evidence>
<keyword evidence="10" id="KW-1185">Reference proteome</keyword>
<dbReference type="EMBL" id="JBHTBJ010000003">
    <property type="protein sequence ID" value="MFC7273665.1"/>
    <property type="molecule type" value="Genomic_DNA"/>
</dbReference>
<evidence type="ECO:0000256" key="8">
    <source>
        <dbReference type="SAM" id="Phobius"/>
    </source>
</evidence>
<accession>A0ABW2HQ59</accession>
<name>A0ABW2HQ59_9ACTN</name>
<keyword evidence="3" id="KW-1003">Cell membrane</keyword>
<feature type="compositionally biased region" description="Polar residues" evidence="7">
    <location>
        <begin position="25"/>
        <end position="34"/>
    </location>
</feature>
<evidence type="ECO:0000313" key="10">
    <source>
        <dbReference type="Proteomes" id="UP001596548"/>
    </source>
</evidence>
<sequence length="304" mass="30799">MTNQHDTPPPEEPTPPGGSAPISGQPWSTPSGDTLSPEPYQPPAPTFTPGSAPIPEPDYPPTAQFPPVSHGPAGHNATSQGPAGQDPIGQGPIGQGPIGQGPVNYAPPGYAPDYGGYPPPPAYAPPPGYAAPGYAPPPPPPRKSNAPLVAVILAVALLLCGGVVTAGVLVARRVADKAKEVAAPFDVPTEAPTFPGLPTELPTDATGGGREISVTYEVTGDGPVSILYLEKAGSTPVRLSDVKLPWKLTTRMETPALLSVVVLRVGASAGTVSCKASVDGAEVKSKTSDDANFATVTCTHLALD</sequence>
<dbReference type="InterPro" id="IPR038468">
    <property type="entry name" value="MmpS_C"/>
</dbReference>
<comment type="similarity">
    <text evidence="2">Belongs to the MmpS family.</text>
</comment>
<evidence type="ECO:0000256" key="1">
    <source>
        <dbReference type="ARBA" id="ARBA00004236"/>
    </source>
</evidence>
<dbReference type="Gene3D" id="2.60.40.2880">
    <property type="entry name" value="MmpS1-5, C-terminal soluble domain"/>
    <property type="match status" value="1"/>
</dbReference>
<feature type="compositionally biased region" description="Pro residues" evidence="7">
    <location>
        <begin position="39"/>
        <end position="64"/>
    </location>
</feature>
<organism evidence="9 10">
    <name type="scientific">Paractinoplanes rhizophilus</name>
    <dbReference type="NCBI Taxonomy" id="1416877"/>
    <lineage>
        <taxon>Bacteria</taxon>
        <taxon>Bacillati</taxon>
        <taxon>Actinomycetota</taxon>
        <taxon>Actinomycetes</taxon>
        <taxon>Micromonosporales</taxon>
        <taxon>Micromonosporaceae</taxon>
        <taxon>Paractinoplanes</taxon>
    </lineage>
</organism>
<feature type="compositionally biased region" description="Low complexity" evidence="7">
    <location>
        <begin position="80"/>
        <end position="90"/>
    </location>
</feature>
<evidence type="ECO:0000256" key="2">
    <source>
        <dbReference type="ARBA" id="ARBA00007531"/>
    </source>
</evidence>
<feature type="region of interest" description="Disordered" evidence="7">
    <location>
        <begin position="1"/>
        <end position="107"/>
    </location>
</feature>
<evidence type="ECO:0000256" key="5">
    <source>
        <dbReference type="ARBA" id="ARBA00022989"/>
    </source>
</evidence>
<dbReference type="RefSeq" id="WP_378965238.1">
    <property type="nucleotide sequence ID" value="NZ_JBHTBJ010000003.1"/>
</dbReference>
<comment type="caution">
    <text evidence="9">The sequence shown here is derived from an EMBL/GenBank/DDBJ whole genome shotgun (WGS) entry which is preliminary data.</text>
</comment>
<keyword evidence="5 8" id="KW-1133">Transmembrane helix</keyword>
<gene>
    <name evidence="9" type="ORF">ACFQS1_06730</name>
</gene>
<comment type="subcellular location">
    <subcellularLocation>
        <location evidence="1">Cell membrane</location>
    </subcellularLocation>
</comment>
<keyword evidence="4 8" id="KW-0812">Transmembrane</keyword>
<dbReference type="Pfam" id="PF05423">
    <property type="entry name" value="Mycobact_memb"/>
    <property type="match status" value="1"/>
</dbReference>
<evidence type="ECO:0000256" key="4">
    <source>
        <dbReference type="ARBA" id="ARBA00022692"/>
    </source>
</evidence>
<keyword evidence="6 8" id="KW-0472">Membrane</keyword>